<comment type="subcellular location">
    <subcellularLocation>
        <location evidence="1">Membrane</location>
        <topology evidence="1">Multi-pass membrane protein</topology>
    </subcellularLocation>
</comment>
<dbReference type="PANTHER" id="PTHR38459:SF5">
    <property type="entry name" value="CELL WALL TEICHOIC ACID GLYCOSYLATION PROTEIN GTCA"/>
    <property type="match status" value="1"/>
</dbReference>
<comment type="similarity">
    <text evidence="2">Belongs to the GtrA family.</text>
</comment>
<feature type="transmembrane region" description="Helical" evidence="6">
    <location>
        <begin position="114"/>
        <end position="131"/>
    </location>
</feature>
<evidence type="ECO:0000256" key="3">
    <source>
        <dbReference type="ARBA" id="ARBA00022692"/>
    </source>
</evidence>
<keyword evidence="4 6" id="KW-1133">Transmembrane helix</keyword>
<feature type="domain" description="GtrA/DPMS transmembrane" evidence="7">
    <location>
        <begin position="20"/>
        <end position="137"/>
    </location>
</feature>
<evidence type="ECO:0000313" key="9">
    <source>
        <dbReference type="Proteomes" id="UP001628078"/>
    </source>
</evidence>
<keyword evidence="3 6" id="KW-0812">Transmembrane</keyword>
<evidence type="ECO:0000256" key="6">
    <source>
        <dbReference type="SAM" id="Phobius"/>
    </source>
</evidence>
<proteinExistence type="inferred from homology"/>
<evidence type="ECO:0000313" key="8">
    <source>
        <dbReference type="EMBL" id="GKT06176.1"/>
    </source>
</evidence>
<dbReference type="InterPro" id="IPR051401">
    <property type="entry name" value="GtrA_CellWall_Glycosyl"/>
</dbReference>
<comment type="caution">
    <text evidence="8">The sequence shown here is derived from an EMBL/GenBank/DDBJ whole genome shotgun (WGS) entry which is preliminary data.</text>
</comment>
<evidence type="ECO:0000256" key="5">
    <source>
        <dbReference type="ARBA" id="ARBA00023136"/>
    </source>
</evidence>
<feature type="transmembrane region" description="Helical" evidence="6">
    <location>
        <begin position="20"/>
        <end position="42"/>
    </location>
</feature>
<evidence type="ECO:0000256" key="4">
    <source>
        <dbReference type="ARBA" id="ARBA00022989"/>
    </source>
</evidence>
<evidence type="ECO:0000256" key="2">
    <source>
        <dbReference type="ARBA" id="ARBA00009399"/>
    </source>
</evidence>
<dbReference type="Pfam" id="PF04138">
    <property type="entry name" value="GtrA_DPMS_TM"/>
    <property type="match status" value="1"/>
</dbReference>
<evidence type="ECO:0000259" key="7">
    <source>
        <dbReference type="Pfam" id="PF04138"/>
    </source>
</evidence>
<accession>A0ABQ5JSM3</accession>
<dbReference type="InterPro" id="IPR007267">
    <property type="entry name" value="GtrA_DPMS_TM"/>
</dbReference>
<name>A0ABQ5JSM3_9LACO</name>
<sequence length="141" mass="16551">MKLWQWGVSLFKRYQSVIAYLVFGGFTTVVNIATFVVLATYWHWNYQVANIIAWFLSVLFAYITNKLWVFASHTHGFREIVREVGSFFFFRGLTLILDVLIMYVGISLIHGNEIVVKLIDQVLVIVTNYFFSKWYIFKASN</sequence>
<organism evidence="8 9">
    <name type="scientific">Furfurilactobacillus curtus</name>
    <dbReference type="NCBI Taxonomy" id="1746200"/>
    <lineage>
        <taxon>Bacteria</taxon>
        <taxon>Bacillati</taxon>
        <taxon>Bacillota</taxon>
        <taxon>Bacilli</taxon>
        <taxon>Lactobacillales</taxon>
        <taxon>Lactobacillaceae</taxon>
        <taxon>Furfurilactobacillus</taxon>
    </lineage>
</organism>
<gene>
    <name evidence="8" type="ORF">JCM31185_14630</name>
</gene>
<dbReference type="EMBL" id="BQXO01000004">
    <property type="protein sequence ID" value="GKT06176.1"/>
    <property type="molecule type" value="Genomic_DNA"/>
</dbReference>
<feature type="transmembrane region" description="Helical" evidence="6">
    <location>
        <begin position="48"/>
        <end position="68"/>
    </location>
</feature>
<dbReference type="RefSeq" id="WP_407884098.1">
    <property type="nucleotide sequence ID" value="NZ_BQXO01000004.1"/>
</dbReference>
<feature type="transmembrane region" description="Helical" evidence="6">
    <location>
        <begin position="88"/>
        <end position="108"/>
    </location>
</feature>
<protein>
    <submittedName>
        <fullName evidence="8">Membrane protein</fullName>
    </submittedName>
</protein>
<keyword evidence="9" id="KW-1185">Reference proteome</keyword>
<evidence type="ECO:0000256" key="1">
    <source>
        <dbReference type="ARBA" id="ARBA00004141"/>
    </source>
</evidence>
<dbReference type="PANTHER" id="PTHR38459">
    <property type="entry name" value="PROPHAGE BACTOPRENOL-LINKED GLUCOSE TRANSLOCASE HOMOLOG"/>
    <property type="match status" value="1"/>
</dbReference>
<keyword evidence="5 6" id="KW-0472">Membrane</keyword>
<dbReference type="Proteomes" id="UP001628078">
    <property type="component" value="Unassembled WGS sequence"/>
</dbReference>
<reference evidence="8 9" key="1">
    <citation type="submission" date="2022-03" db="EMBL/GenBank/DDBJ databases">
        <title>Draft genome sequence of Furfurilactobacillus curtus JCM 31185.</title>
        <authorList>
            <person name="Suzuki S."/>
            <person name="Endo A."/>
            <person name="Kajikawa A."/>
        </authorList>
    </citation>
    <scope>NUCLEOTIDE SEQUENCE [LARGE SCALE GENOMIC DNA]</scope>
    <source>
        <strain evidence="8 9">JCM 31185</strain>
    </source>
</reference>